<keyword evidence="2" id="KW-0808">Transferase</keyword>
<feature type="domain" description="DNA-directed DNA polymerase family A palm" evidence="7">
    <location>
        <begin position="508"/>
        <end position="768"/>
    </location>
</feature>
<dbReference type="Proteomes" id="UP000823941">
    <property type="component" value="Chromosome 14"/>
</dbReference>
<sequence length="861" mass="97091">MEISSLNSLTEVHKLYCGSSIDKQTRDVFVEGKMADVIERFPEVMSYCAADVSATWRVLVELLPLFMERFPHPVTLAGMLELGSTYLPVNSNWTRYIESSETVFQDLNLESRQLLSLKADEACRLMINEEYKNDLWMWNQDWSTQTLKLKKATKKKMKEITDLQAEYENLETDNDIIQEINNNEDLEAKLKTFEVLNQEYIDFKTKPCHKQTSDSQLKVLSKKFQYLFDLAELLPVKRPYLPGYPAWYRKLCTKPGKDPDWIPGANNVTTSMQITPSLLRLSWEGYPLHYLADEGWGFLVPSSHYQDEDDGTPSYVKGIYFRIPLKQLLEKCPVVECKQDGGAGARSMEKLSRRVEEDMGKRTYYARRKLDEQAAANKYHGLGVWTGLLLQGCCHFFRLPHKDGPKYKVGNPLARDFLDMFSQNVLSAQGNDAEKVAQGNQGERVLLSGRMMSYWRNNRSRILGQQVVWRSRDQGAILPQVVVAGTLTRRASEPTWMTASNAHAERVGSELRAMVQAPPGYRFIGADVDSQELWIAALLGDSSIGLAGGSAFGWSVLAGSKQAGSDLHSLTASAIGVSRDHAKVINYARIYGAGQNFAERLLKQFNPTMTNAEAKHKAAKMFASTKGKRVYTLKKQYMEGFMEEDVEDQTVEMAGYNAMRLAKLSGRRVEEMFERARWVGGTESDMFNKLEEIADSEAPATAFLSGRLSRALEAESGRYDGTKHNWAVQSAAADFLHLMLVCMRDRAPEARFCLSFHDEVRYLVPDEHRYEAALALQLTNLMTRAFCSQRVGMNDLPLSVAFFTSVEVDAALRKESNLSCVTPSNPHGLEKGYGIPDGESLDIFAILEKCGMKSSVSDELK</sequence>
<dbReference type="EC" id="2.7.7.7" evidence="1"/>
<evidence type="ECO:0000313" key="8">
    <source>
        <dbReference type="EMBL" id="KAG7305155.1"/>
    </source>
</evidence>
<dbReference type="Gene3D" id="1.10.150.20">
    <property type="entry name" value="5' to 3' exonuclease, C-terminal subdomain"/>
    <property type="match status" value="1"/>
</dbReference>
<keyword evidence="9" id="KW-1185">Reference proteome</keyword>
<dbReference type="InterPro" id="IPR041336">
    <property type="entry name" value="DNApol_Exo"/>
</dbReference>
<keyword evidence="6" id="KW-0175">Coiled coil</keyword>
<comment type="caution">
    <text evidence="8">The sequence shown here is derived from an EMBL/GenBank/DDBJ whole genome shotgun (WGS) entry which is preliminary data.</text>
</comment>
<organism evidence="8 9">
    <name type="scientific">Plutella xylostella</name>
    <name type="common">Diamondback moth</name>
    <name type="synonym">Plutella maculipennis</name>
    <dbReference type="NCBI Taxonomy" id="51655"/>
    <lineage>
        <taxon>Eukaryota</taxon>
        <taxon>Metazoa</taxon>
        <taxon>Ecdysozoa</taxon>
        <taxon>Arthropoda</taxon>
        <taxon>Hexapoda</taxon>
        <taxon>Insecta</taxon>
        <taxon>Pterygota</taxon>
        <taxon>Neoptera</taxon>
        <taxon>Endopterygota</taxon>
        <taxon>Lepidoptera</taxon>
        <taxon>Glossata</taxon>
        <taxon>Ditrysia</taxon>
        <taxon>Yponomeutoidea</taxon>
        <taxon>Plutellidae</taxon>
        <taxon>Plutella</taxon>
    </lineage>
</organism>
<dbReference type="PROSITE" id="PS00447">
    <property type="entry name" value="DNA_POLYMERASE_A"/>
    <property type="match status" value="1"/>
</dbReference>
<dbReference type="InterPro" id="IPR043502">
    <property type="entry name" value="DNA/RNA_pol_sf"/>
</dbReference>
<evidence type="ECO:0000313" key="9">
    <source>
        <dbReference type="Proteomes" id="UP000823941"/>
    </source>
</evidence>
<feature type="coiled-coil region" evidence="6">
    <location>
        <begin position="153"/>
        <end position="180"/>
    </location>
</feature>
<evidence type="ECO:0000259" key="7">
    <source>
        <dbReference type="SMART" id="SM00482"/>
    </source>
</evidence>
<protein>
    <recommendedName>
        <fullName evidence="1">DNA-directed DNA polymerase</fullName>
        <ecNumber evidence="1">2.7.7.7</ecNumber>
    </recommendedName>
    <alternativeName>
        <fullName evidence="5">Mitochondrial DNA polymerase catalytic subunit</fullName>
    </alternativeName>
</protein>
<dbReference type="Pfam" id="PF18136">
    <property type="entry name" value="DNApol_Exo"/>
    <property type="match status" value="1"/>
</dbReference>
<evidence type="ECO:0000256" key="2">
    <source>
        <dbReference type="ARBA" id="ARBA00022679"/>
    </source>
</evidence>
<keyword evidence="3" id="KW-0548">Nucleotidyltransferase</keyword>
<dbReference type="PANTHER" id="PTHR10267:SF0">
    <property type="entry name" value="DNA POLYMERASE SUBUNIT GAMMA-1"/>
    <property type="match status" value="1"/>
</dbReference>
<evidence type="ECO:0000256" key="1">
    <source>
        <dbReference type="ARBA" id="ARBA00012417"/>
    </source>
</evidence>
<evidence type="ECO:0000256" key="6">
    <source>
        <dbReference type="SAM" id="Coils"/>
    </source>
</evidence>
<accession>A0ABQ7QIT7</accession>
<proteinExistence type="predicted"/>
<reference evidence="8 9" key="1">
    <citation type="submission" date="2021-06" db="EMBL/GenBank/DDBJ databases">
        <title>A haploid diamondback moth (Plutella xylostella L.) genome assembly resolves 31 chromosomes and identifies a diamide resistance mutation.</title>
        <authorList>
            <person name="Ward C.M."/>
            <person name="Perry K.D."/>
            <person name="Baker G."/>
            <person name="Powis K."/>
            <person name="Heckel D.G."/>
            <person name="Baxter S.W."/>
        </authorList>
    </citation>
    <scope>NUCLEOTIDE SEQUENCE [LARGE SCALE GENOMIC DNA]</scope>
    <source>
        <strain evidence="8 9">LV</strain>
        <tissue evidence="8">Single pupa</tissue>
    </source>
</reference>
<keyword evidence="4" id="KW-0239">DNA-directed DNA polymerase</keyword>
<evidence type="ECO:0000256" key="3">
    <source>
        <dbReference type="ARBA" id="ARBA00022695"/>
    </source>
</evidence>
<dbReference type="SMART" id="SM00482">
    <property type="entry name" value="POLAc"/>
    <property type="match status" value="1"/>
</dbReference>
<dbReference type="InterPro" id="IPR019760">
    <property type="entry name" value="DNA-dir_DNA_pol_A_CS"/>
</dbReference>
<dbReference type="PANTHER" id="PTHR10267">
    <property type="entry name" value="DNA POLYMERASE SUBUNIT GAMMA-1"/>
    <property type="match status" value="1"/>
</dbReference>
<evidence type="ECO:0000256" key="4">
    <source>
        <dbReference type="ARBA" id="ARBA00022932"/>
    </source>
</evidence>
<name>A0ABQ7QIT7_PLUXY</name>
<dbReference type="InterPro" id="IPR001098">
    <property type="entry name" value="DNA-dir_DNA_pol_A_palm_dom"/>
</dbReference>
<evidence type="ECO:0000256" key="5">
    <source>
        <dbReference type="ARBA" id="ARBA00031966"/>
    </source>
</evidence>
<dbReference type="Gene3D" id="3.30.420.390">
    <property type="match status" value="1"/>
</dbReference>
<dbReference type="Pfam" id="PF00476">
    <property type="entry name" value="DNA_pol_A"/>
    <property type="match status" value="1"/>
</dbReference>
<dbReference type="PRINTS" id="PR00867">
    <property type="entry name" value="DNAPOLG"/>
</dbReference>
<dbReference type="Gene3D" id="3.30.70.370">
    <property type="match status" value="1"/>
</dbReference>
<dbReference type="SUPFAM" id="SSF56672">
    <property type="entry name" value="DNA/RNA polymerases"/>
    <property type="match status" value="1"/>
</dbReference>
<dbReference type="EMBL" id="JAHIBW010000014">
    <property type="protein sequence ID" value="KAG7305155.1"/>
    <property type="molecule type" value="Genomic_DNA"/>
</dbReference>
<gene>
    <name evidence="8" type="ORF">JYU34_010655</name>
</gene>
<dbReference type="InterPro" id="IPR002297">
    <property type="entry name" value="DNA-dir_DNA_pol_A_mt"/>
</dbReference>